<evidence type="ECO:0000313" key="1">
    <source>
        <dbReference type="EMBL" id="KLT44635.1"/>
    </source>
</evidence>
<dbReference type="Proteomes" id="UP000053611">
    <property type="component" value="Unassembled WGS sequence"/>
</dbReference>
<gene>
    <name evidence="1" type="ORF">CC85DRAFT_283276</name>
</gene>
<keyword evidence="2" id="KW-1185">Reference proteome</keyword>
<evidence type="ECO:0000313" key="2">
    <source>
        <dbReference type="Proteomes" id="UP000053611"/>
    </source>
</evidence>
<proteinExistence type="predicted"/>
<name>A0A0J0XU92_9TREE</name>
<dbReference type="AlphaFoldDB" id="A0A0J0XU92"/>
<dbReference type="EMBL" id="KQ087185">
    <property type="protein sequence ID" value="KLT44635.1"/>
    <property type="molecule type" value="Genomic_DNA"/>
</dbReference>
<sequence>MPRKPPCLAAPWDSPALRFARLPLEERITIVKRIHNEMLAAQPQLPESPLRDEWTTADFDIPLCDTYTSLWMQCVWAPKKASIAIHGAFDTGNWNNVWSLTVTLAVADRVMQMSSYENDHILLRGSPLLPIDVWMAHREADIAVAYNALTEMLRPYVHGTSLPSLHEARRLALFCLRCTMTHFDAGVDMPDVPDLPELEFMNGLEFGPYAPVIEDLHTYGGNNARLVRGSVGTDASARTRVDEELDRWANENPDYPNKVRKYLDEYGGRAPLCHMPPRPLPVIPRPTV</sequence>
<dbReference type="RefSeq" id="XP_018281126.1">
    <property type="nucleotide sequence ID" value="XM_018422298.1"/>
</dbReference>
<organism evidence="1 2">
    <name type="scientific">Cutaneotrichosporon oleaginosum</name>
    <dbReference type="NCBI Taxonomy" id="879819"/>
    <lineage>
        <taxon>Eukaryota</taxon>
        <taxon>Fungi</taxon>
        <taxon>Dikarya</taxon>
        <taxon>Basidiomycota</taxon>
        <taxon>Agaricomycotina</taxon>
        <taxon>Tremellomycetes</taxon>
        <taxon>Trichosporonales</taxon>
        <taxon>Trichosporonaceae</taxon>
        <taxon>Cutaneotrichosporon</taxon>
    </lineage>
</organism>
<dbReference type="GeneID" id="28982901"/>
<reference evidence="1 2" key="1">
    <citation type="submission" date="2015-03" db="EMBL/GenBank/DDBJ databases">
        <title>Genomics and transcriptomics of the oil-accumulating basidiomycete yeast T. oleaginosus allow insights into substrate utilization and the diverse evolutionary trajectories of mating systems in fungi.</title>
        <authorList>
            <consortium name="DOE Joint Genome Institute"/>
            <person name="Kourist R."/>
            <person name="Kracht O."/>
            <person name="Bracharz F."/>
            <person name="Lipzen A."/>
            <person name="Nolan M."/>
            <person name="Ohm R."/>
            <person name="Grigoriev I."/>
            <person name="Sun S."/>
            <person name="Heitman J."/>
            <person name="Bruck T."/>
            <person name="Nowrousian M."/>
        </authorList>
    </citation>
    <scope>NUCLEOTIDE SEQUENCE [LARGE SCALE GENOMIC DNA]</scope>
    <source>
        <strain evidence="1 2">IBC0246</strain>
    </source>
</reference>
<protein>
    <submittedName>
        <fullName evidence="1">Uncharacterized protein</fullName>
    </submittedName>
</protein>
<accession>A0A0J0XU92</accession>